<sequence>ILEEYDPRGDYVPSADWGRKTDLSVIATIRYDVVPPRLVAWARLFHQPWPLAISHYNKRATEMYPGKGIHDATGLGDVVAGYLNVPDAVDYIFTAASKMKCYMDYEVGVDKELLKWPRLKSLVELHTYLQRDDLYGGGHPPDEICALALNWQIAGDVMVQKKKKSGVARTRSF</sequence>
<comment type="caution">
    <text evidence="1">The sequence shown here is derived from an EMBL/GenBank/DDBJ whole genome shotgun (WGS) entry which is preliminary data.</text>
</comment>
<protein>
    <submittedName>
        <fullName evidence="1">Uncharacterized protein</fullName>
    </submittedName>
</protein>
<gene>
    <name evidence="1" type="ORF">LCGC14_1946210</name>
</gene>
<proteinExistence type="predicted"/>
<feature type="non-terminal residue" evidence="1">
    <location>
        <position position="1"/>
    </location>
</feature>
<name>A0A0F9FJ61_9ZZZZ</name>
<evidence type="ECO:0000313" key="1">
    <source>
        <dbReference type="EMBL" id="KKL86288.1"/>
    </source>
</evidence>
<dbReference type="EMBL" id="LAZR01021158">
    <property type="protein sequence ID" value="KKL86288.1"/>
    <property type="molecule type" value="Genomic_DNA"/>
</dbReference>
<organism evidence="1">
    <name type="scientific">marine sediment metagenome</name>
    <dbReference type="NCBI Taxonomy" id="412755"/>
    <lineage>
        <taxon>unclassified sequences</taxon>
        <taxon>metagenomes</taxon>
        <taxon>ecological metagenomes</taxon>
    </lineage>
</organism>
<dbReference type="AlphaFoldDB" id="A0A0F9FJ61"/>
<reference evidence="1" key="1">
    <citation type="journal article" date="2015" name="Nature">
        <title>Complex archaea that bridge the gap between prokaryotes and eukaryotes.</title>
        <authorList>
            <person name="Spang A."/>
            <person name="Saw J.H."/>
            <person name="Jorgensen S.L."/>
            <person name="Zaremba-Niedzwiedzka K."/>
            <person name="Martijn J."/>
            <person name="Lind A.E."/>
            <person name="van Eijk R."/>
            <person name="Schleper C."/>
            <person name="Guy L."/>
            <person name="Ettema T.J."/>
        </authorList>
    </citation>
    <scope>NUCLEOTIDE SEQUENCE</scope>
</reference>
<accession>A0A0F9FJ61</accession>
<dbReference type="Gene3D" id="3.30.420.240">
    <property type="match status" value="1"/>
</dbReference>